<dbReference type="Gene3D" id="3.40.1390.10">
    <property type="entry name" value="MurE/MurF, N-terminal domain"/>
    <property type="match status" value="1"/>
</dbReference>
<dbReference type="NCBIfam" id="TIGR01085">
    <property type="entry name" value="murE"/>
    <property type="match status" value="1"/>
</dbReference>
<dbReference type="AlphaFoldDB" id="X1ACN0"/>
<keyword evidence="4" id="KW-0547">Nucleotide-binding</keyword>
<dbReference type="NCBIfam" id="NF001126">
    <property type="entry name" value="PRK00139.1-4"/>
    <property type="match status" value="1"/>
</dbReference>
<protein>
    <recommendedName>
        <fullName evidence="13">UDP-N-acetylmuramoyl-L-alanyl-D-glutamate--2, 6-diaminopimelate ligase</fullName>
    </recommendedName>
</protein>
<dbReference type="GO" id="GO:0008168">
    <property type="term" value="F:methyltransferase activity"/>
    <property type="evidence" value="ECO:0007669"/>
    <property type="project" value="InterPro"/>
</dbReference>
<dbReference type="GO" id="GO:0004326">
    <property type="term" value="F:tetrahydrofolylpolyglutamate synthase activity"/>
    <property type="evidence" value="ECO:0007669"/>
    <property type="project" value="InterPro"/>
</dbReference>
<dbReference type="InterPro" id="IPR036565">
    <property type="entry name" value="Mur-like_cat_sf"/>
</dbReference>
<comment type="caution">
    <text evidence="12">The sequence shown here is derived from an EMBL/GenBank/DDBJ whole genome shotgun (WGS) entry which is preliminary data.</text>
</comment>
<name>X1ACN0_9ZZZZ</name>
<dbReference type="PANTHER" id="PTHR23135:SF4">
    <property type="entry name" value="UDP-N-ACETYLMURAMOYL-L-ALANYL-D-GLUTAMATE--2,6-DIAMINOPIMELATE LIGASE MURE HOMOLOG, CHLOROPLASTIC"/>
    <property type="match status" value="1"/>
</dbReference>
<dbReference type="Pfam" id="PF01225">
    <property type="entry name" value="Mur_ligase"/>
    <property type="match status" value="1"/>
</dbReference>
<keyword evidence="8" id="KW-0961">Cell wall biogenesis/degradation</keyword>
<dbReference type="InterPro" id="IPR000713">
    <property type="entry name" value="Mur_ligase_N"/>
</dbReference>
<comment type="similarity">
    <text evidence="1">Belongs to the MurCDEF family. MurE subfamily.</text>
</comment>
<dbReference type="InterPro" id="IPR013221">
    <property type="entry name" value="Mur_ligase_cen"/>
</dbReference>
<dbReference type="InterPro" id="IPR018109">
    <property type="entry name" value="Folylpolyglutamate_synth_CS"/>
</dbReference>
<dbReference type="InterPro" id="IPR004101">
    <property type="entry name" value="Mur_ligase_C"/>
</dbReference>
<feature type="non-terminal residue" evidence="12">
    <location>
        <position position="1"/>
    </location>
</feature>
<evidence type="ECO:0000259" key="10">
    <source>
        <dbReference type="Pfam" id="PF02875"/>
    </source>
</evidence>
<keyword evidence="2" id="KW-0963">Cytoplasm</keyword>
<evidence type="ECO:0000259" key="9">
    <source>
        <dbReference type="Pfam" id="PF01225"/>
    </source>
</evidence>
<feature type="domain" description="Mur ligase N-terminal catalytic" evidence="9">
    <location>
        <begin position="82"/>
        <end position="155"/>
    </location>
</feature>
<dbReference type="InterPro" id="IPR002903">
    <property type="entry name" value="RsmH"/>
</dbReference>
<dbReference type="PANTHER" id="PTHR23135">
    <property type="entry name" value="MUR LIGASE FAMILY MEMBER"/>
    <property type="match status" value="1"/>
</dbReference>
<keyword evidence="5" id="KW-0067">ATP-binding</keyword>
<evidence type="ECO:0000259" key="11">
    <source>
        <dbReference type="Pfam" id="PF08245"/>
    </source>
</evidence>
<dbReference type="InterPro" id="IPR005761">
    <property type="entry name" value="UDP-N-AcMur-Glu-dNH2Pim_ligase"/>
</dbReference>
<dbReference type="NCBIfam" id="NF001124">
    <property type="entry name" value="PRK00139.1-2"/>
    <property type="match status" value="1"/>
</dbReference>
<dbReference type="Pfam" id="PF01795">
    <property type="entry name" value="Methyltransf_5"/>
    <property type="match status" value="1"/>
</dbReference>
<dbReference type="InterPro" id="IPR035911">
    <property type="entry name" value="MurE/MurF_N"/>
</dbReference>
<evidence type="ECO:0000313" key="12">
    <source>
        <dbReference type="EMBL" id="GAG70418.1"/>
    </source>
</evidence>
<dbReference type="PROSITE" id="PS01011">
    <property type="entry name" value="FOLYLPOLYGLU_SYNT_1"/>
    <property type="match status" value="1"/>
</dbReference>
<proteinExistence type="inferred from homology"/>
<keyword evidence="7" id="KW-0573">Peptidoglycan synthesis</keyword>
<keyword evidence="6" id="KW-0133">Cell shape</keyword>
<accession>X1ACN0</accession>
<dbReference type="SUPFAM" id="SSF53244">
    <property type="entry name" value="MurD-like peptide ligases, peptide-binding domain"/>
    <property type="match status" value="1"/>
</dbReference>
<dbReference type="SUPFAM" id="SSF63418">
    <property type="entry name" value="MurE/MurF N-terminal domain"/>
    <property type="match status" value="1"/>
</dbReference>
<dbReference type="GO" id="GO:0005737">
    <property type="term" value="C:cytoplasm"/>
    <property type="evidence" value="ECO:0007669"/>
    <property type="project" value="InterPro"/>
</dbReference>
<dbReference type="InterPro" id="IPR036615">
    <property type="entry name" value="Mur_ligase_C_dom_sf"/>
</dbReference>
<sequence>TEIINNAVSGKAKRRGHPSKRIFQAIRIEVNDELNSLKQGLEDIFKLLEVGGRIVVLSYHSLKELIKEIKTIKTSGSLDTLISGISYDSRKVLKGDLFVSIKGIKTDGHLYINEALKRGAKAFVVEKWQEDIKKHPQILVKNSRVALAQFTNIFYKNPSSDIKLIGVTGTNGKTTTTFLIESILNQSGSKTGLIGTIEYRIGEDRIVGERTTPESSDLCIILRKMINKGVKNCVMEVSSHALDLHRVDFFNFYGVVFTNLSHEHLDYHRDIRNYFEAKKKLFTGENNISAKFAIINCDDKWGFEISKLTRCKQIKYSVKKKADIYAKDIAFSLNGTKFSVVAPVGSFRINTELVGEFNVYNILAAISTAVSMRIDVKDIKKGIELIKNIPGRFEKIDEGQPFSVIVDYAHTPAGIKSIIKTVRKLSKGKIISLFGCGGDRDKAKRPIMGEISGRLSDFVIITSDNPRSEKEEVISSEIKKGILKTKAKHSFLIELDRKKAIEIALKKANMGDTVLILGKGHENYQQFSNYSIEFDDREISREMLREMKSEWN</sequence>
<evidence type="ECO:0000256" key="5">
    <source>
        <dbReference type="ARBA" id="ARBA00022840"/>
    </source>
</evidence>
<dbReference type="Pfam" id="PF02875">
    <property type="entry name" value="Mur_ligase_C"/>
    <property type="match status" value="1"/>
</dbReference>
<evidence type="ECO:0000256" key="6">
    <source>
        <dbReference type="ARBA" id="ARBA00022960"/>
    </source>
</evidence>
<feature type="domain" description="Mur ligase C-terminal" evidence="10">
    <location>
        <begin position="391"/>
        <end position="520"/>
    </location>
</feature>
<dbReference type="Pfam" id="PF08245">
    <property type="entry name" value="Mur_ligase_M"/>
    <property type="match status" value="1"/>
</dbReference>
<dbReference type="GO" id="GO:0008360">
    <property type="term" value="P:regulation of cell shape"/>
    <property type="evidence" value="ECO:0007669"/>
    <property type="project" value="UniProtKB-KW"/>
</dbReference>
<evidence type="ECO:0000256" key="7">
    <source>
        <dbReference type="ARBA" id="ARBA00022984"/>
    </source>
</evidence>
<feature type="domain" description="Mur ligase central" evidence="11">
    <location>
        <begin position="167"/>
        <end position="368"/>
    </location>
</feature>
<dbReference type="Gene3D" id="3.90.190.20">
    <property type="entry name" value="Mur ligase, C-terminal domain"/>
    <property type="match status" value="1"/>
</dbReference>
<dbReference type="SUPFAM" id="SSF53623">
    <property type="entry name" value="MurD-like peptide ligases, catalytic domain"/>
    <property type="match status" value="1"/>
</dbReference>
<dbReference type="GO" id="GO:0071555">
    <property type="term" value="P:cell wall organization"/>
    <property type="evidence" value="ECO:0007669"/>
    <property type="project" value="UniProtKB-KW"/>
</dbReference>
<dbReference type="EMBL" id="BART01000316">
    <property type="protein sequence ID" value="GAG70418.1"/>
    <property type="molecule type" value="Genomic_DNA"/>
</dbReference>
<dbReference type="Gene3D" id="3.40.1190.10">
    <property type="entry name" value="Mur-like, catalytic domain"/>
    <property type="match status" value="1"/>
</dbReference>
<keyword evidence="3" id="KW-0436">Ligase</keyword>
<organism evidence="12">
    <name type="scientific">marine sediment metagenome</name>
    <dbReference type="NCBI Taxonomy" id="412755"/>
    <lineage>
        <taxon>unclassified sequences</taxon>
        <taxon>metagenomes</taxon>
        <taxon>ecological metagenomes</taxon>
    </lineage>
</organism>
<dbReference type="HAMAP" id="MF_00208">
    <property type="entry name" value="MurE"/>
    <property type="match status" value="1"/>
</dbReference>
<reference evidence="12" key="1">
    <citation type="journal article" date="2014" name="Front. Microbiol.">
        <title>High frequency of phylogenetically diverse reductive dehalogenase-homologous genes in deep subseafloor sedimentary metagenomes.</title>
        <authorList>
            <person name="Kawai M."/>
            <person name="Futagami T."/>
            <person name="Toyoda A."/>
            <person name="Takaki Y."/>
            <person name="Nishi S."/>
            <person name="Hori S."/>
            <person name="Arai W."/>
            <person name="Tsubouchi T."/>
            <person name="Morono Y."/>
            <person name="Uchiyama I."/>
            <person name="Ito T."/>
            <person name="Fujiyama A."/>
            <person name="Inagaki F."/>
            <person name="Takami H."/>
        </authorList>
    </citation>
    <scope>NUCLEOTIDE SEQUENCE</scope>
    <source>
        <strain evidence="12">Expedition CK06-06</strain>
    </source>
</reference>
<evidence type="ECO:0000256" key="8">
    <source>
        <dbReference type="ARBA" id="ARBA00023316"/>
    </source>
</evidence>
<dbReference type="GO" id="GO:0005524">
    <property type="term" value="F:ATP binding"/>
    <property type="evidence" value="ECO:0007669"/>
    <property type="project" value="UniProtKB-KW"/>
</dbReference>
<evidence type="ECO:0000256" key="3">
    <source>
        <dbReference type="ARBA" id="ARBA00022598"/>
    </source>
</evidence>
<evidence type="ECO:0000256" key="1">
    <source>
        <dbReference type="ARBA" id="ARBA00005898"/>
    </source>
</evidence>
<evidence type="ECO:0000256" key="4">
    <source>
        <dbReference type="ARBA" id="ARBA00022741"/>
    </source>
</evidence>
<gene>
    <name evidence="12" type="ORF">S01H4_01668</name>
</gene>
<evidence type="ECO:0000256" key="2">
    <source>
        <dbReference type="ARBA" id="ARBA00022490"/>
    </source>
</evidence>
<dbReference type="GO" id="GO:0051301">
    <property type="term" value="P:cell division"/>
    <property type="evidence" value="ECO:0007669"/>
    <property type="project" value="InterPro"/>
</dbReference>
<evidence type="ECO:0008006" key="13">
    <source>
        <dbReference type="Google" id="ProtNLM"/>
    </source>
</evidence>
<dbReference type="GO" id="GO:0009252">
    <property type="term" value="P:peptidoglycan biosynthetic process"/>
    <property type="evidence" value="ECO:0007669"/>
    <property type="project" value="UniProtKB-KW"/>
</dbReference>